<dbReference type="Pfam" id="PF25553">
    <property type="entry name" value="BTB-POZ_ANK-like"/>
    <property type="match status" value="1"/>
</dbReference>
<evidence type="ECO:0000256" key="1">
    <source>
        <dbReference type="ARBA" id="ARBA00002668"/>
    </source>
</evidence>
<feature type="compositionally biased region" description="Low complexity" evidence="4">
    <location>
        <begin position="1"/>
        <end position="12"/>
    </location>
</feature>
<evidence type="ECO:0000256" key="2">
    <source>
        <dbReference type="ARBA" id="ARBA00004906"/>
    </source>
</evidence>
<organism evidence="6 7">
    <name type="scientific">Iris pallida</name>
    <name type="common">Sweet iris</name>
    <dbReference type="NCBI Taxonomy" id="29817"/>
    <lineage>
        <taxon>Eukaryota</taxon>
        <taxon>Viridiplantae</taxon>
        <taxon>Streptophyta</taxon>
        <taxon>Embryophyta</taxon>
        <taxon>Tracheophyta</taxon>
        <taxon>Spermatophyta</taxon>
        <taxon>Magnoliopsida</taxon>
        <taxon>Liliopsida</taxon>
        <taxon>Asparagales</taxon>
        <taxon>Iridaceae</taxon>
        <taxon>Iridoideae</taxon>
        <taxon>Irideae</taxon>
        <taxon>Iris</taxon>
    </lineage>
</organism>
<comment type="pathway">
    <text evidence="2">Protein modification; protein ubiquitination.</text>
</comment>
<comment type="caution">
    <text evidence="6">The sequence shown here is derived from an EMBL/GenBank/DDBJ whole genome shotgun (WGS) entry which is preliminary data.</text>
</comment>
<feature type="compositionally biased region" description="Low complexity" evidence="4">
    <location>
        <begin position="46"/>
        <end position="59"/>
    </location>
</feature>
<comment type="function">
    <text evidence="1">May act as a substrate-specific adapter of an E3 ubiquitin-protein ligase complex (CUL3-RBX1-BTB) which mediates the ubiquitination and subsequent proteasomal degradation of target proteins.</text>
</comment>
<accession>A0AAX6E4I7</accession>
<evidence type="ECO:0000259" key="5">
    <source>
        <dbReference type="Pfam" id="PF25553"/>
    </source>
</evidence>
<evidence type="ECO:0000256" key="3">
    <source>
        <dbReference type="ARBA" id="ARBA00022786"/>
    </source>
</evidence>
<feature type="compositionally biased region" description="Pro residues" evidence="4">
    <location>
        <begin position="82"/>
        <end position="93"/>
    </location>
</feature>
<keyword evidence="3" id="KW-0833">Ubl conjugation pathway</keyword>
<dbReference type="Proteomes" id="UP001140949">
    <property type="component" value="Unassembled WGS sequence"/>
</dbReference>
<evidence type="ECO:0000256" key="4">
    <source>
        <dbReference type="SAM" id="MobiDB-lite"/>
    </source>
</evidence>
<dbReference type="PANTHER" id="PTHR31060:SF33">
    <property type="entry name" value="OS04G0278000 PROTEIN"/>
    <property type="match status" value="1"/>
</dbReference>
<gene>
    <name evidence="6" type="ORF">M6B38_212420</name>
</gene>
<dbReference type="AlphaFoldDB" id="A0AAX6E4I7"/>
<dbReference type="PANTHER" id="PTHR31060">
    <property type="entry name" value="OSJNBA0011J08.25 PROTEIN-RELATED"/>
    <property type="match status" value="1"/>
</dbReference>
<sequence length="528" mass="58064">MASLRRSSSSSSSRRRSSSVWCCSFTVPPASPDPRGYSKPLKNTNPPIASSSPAATAAAKLGRRILSPGRVSPIDSESDPPSLAPLPEVPSPPRDPEISASAGTAGGDGTASLSSPSDLRLRLRGRDGRFLVLELDSRVLCENSEVLRKVVAGSGRPEEGWREVEVEDLGAFRETVEMMYVEEEEELMRGLASAGVSRSVDLLEVMMHCCRWYESGEKKVSSKIMFDRGVVACLNYIEAVPWSESEEEKLKSLFERCSLDEALTQDILARLHPGGTRGSEDLAVQLIQSIVDGANASARKELQSLVTGLLSKSSVYQKDPAGLDRERLYSICSSCLDSLVALFEEALALGCTYANGTGASKETKPLVERISKQVENLNWLLEILIDRHMAEEFVSSWAGQKELIRMHQRASPMVRYELSRISASVFIAMGKGKLGCPGEVRFAVLEAWFGPMLVDFGWLQRCSKGLDVRTLEEGLGQAILTLPLKQQQGLFVEWFRCFGGKGTECPNLSKAFQVWWRRSFVRTAEART</sequence>
<reference evidence="6" key="2">
    <citation type="submission" date="2023-04" db="EMBL/GenBank/DDBJ databases">
        <authorList>
            <person name="Bruccoleri R.E."/>
            <person name="Oakeley E.J."/>
            <person name="Faust A.-M."/>
            <person name="Dessus-Babus S."/>
            <person name="Altorfer M."/>
            <person name="Burckhardt D."/>
            <person name="Oertli M."/>
            <person name="Naumann U."/>
            <person name="Petersen F."/>
            <person name="Wong J."/>
        </authorList>
    </citation>
    <scope>NUCLEOTIDE SEQUENCE</scope>
    <source>
        <strain evidence="6">GSM-AAB239-AS_SAM_17_03QT</strain>
        <tissue evidence="6">Leaf</tissue>
    </source>
</reference>
<dbReference type="InterPro" id="IPR058039">
    <property type="entry name" value="At3g05675-like_ankyrin"/>
</dbReference>
<keyword evidence="7" id="KW-1185">Reference proteome</keyword>
<proteinExistence type="predicted"/>
<dbReference type="InterPro" id="IPR038920">
    <property type="entry name" value="At3g05675-like"/>
</dbReference>
<protein>
    <submittedName>
        <fullName evidence="6">BTB/POZ domain-containing protein</fullName>
    </submittedName>
</protein>
<evidence type="ECO:0000313" key="6">
    <source>
        <dbReference type="EMBL" id="KAJ6798873.1"/>
    </source>
</evidence>
<feature type="domain" description="At3g05675-like ankyrin-like" evidence="5">
    <location>
        <begin position="279"/>
        <end position="522"/>
    </location>
</feature>
<dbReference type="EMBL" id="JANAVB010040217">
    <property type="protein sequence ID" value="KAJ6798873.1"/>
    <property type="molecule type" value="Genomic_DNA"/>
</dbReference>
<reference evidence="6" key="1">
    <citation type="journal article" date="2023" name="GigaByte">
        <title>Genome assembly of the bearded iris, Iris pallida Lam.</title>
        <authorList>
            <person name="Bruccoleri R.E."/>
            <person name="Oakeley E.J."/>
            <person name="Faust A.M.E."/>
            <person name="Altorfer M."/>
            <person name="Dessus-Babus S."/>
            <person name="Burckhardt D."/>
            <person name="Oertli M."/>
            <person name="Naumann U."/>
            <person name="Petersen F."/>
            <person name="Wong J."/>
        </authorList>
    </citation>
    <scope>NUCLEOTIDE SEQUENCE</scope>
    <source>
        <strain evidence="6">GSM-AAB239-AS_SAM_17_03QT</strain>
    </source>
</reference>
<feature type="region of interest" description="Disordered" evidence="4">
    <location>
        <begin position="1"/>
        <end position="116"/>
    </location>
</feature>
<evidence type="ECO:0000313" key="7">
    <source>
        <dbReference type="Proteomes" id="UP001140949"/>
    </source>
</evidence>
<name>A0AAX6E4I7_IRIPA</name>